<protein>
    <submittedName>
        <fullName evidence="2">Uncharacterized protein</fullName>
    </submittedName>
</protein>
<evidence type="ECO:0000313" key="2">
    <source>
        <dbReference type="EMBL" id="PIR77104.1"/>
    </source>
</evidence>
<keyword evidence="1" id="KW-1133">Transmembrane helix</keyword>
<dbReference type="EMBL" id="PFBW01000185">
    <property type="protein sequence ID" value="PIR77104.1"/>
    <property type="molecule type" value="Genomic_DNA"/>
</dbReference>
<evidence type="ECO:0000256" key="1">
    <source>
        <dbReference type="SAM" id="Phobius"/>
    </source>
</evidence>
<keyword evidence="1" id="KW-0812">Transmembrane</keyword>
<gene>
    <name evidence="2" type="ORF">COU30_04275</name>
</gene>
<dbReference type="AlphaFoldDB" id="A0A2M6P072"/>
<proteinExistence type="predicted"/>
<dbReference type="Proteomes" id="UP000228528">
    <property type="component" value="Unassembled WGS sequence"/>
</dbReference>
<organism evidence="2 3">
    <name type="scientific">Candidatus Magasanikbacteria bacterium CG10_big_fil_rev_8_21_14_0_10_38_6</name>
    <dbReference type="NCBI Taxonomy" id="1974647"/>
    <lineage>
        <taxon>Bacteria</taxon>
        <taxon>Candidatus Magasanikiibacteriota</taxon>
    </lineage>
</organism>
<feature type="transmembrane region" description="Helical" evidence="1">
    <location>
        <begin position="97"/>
        <end position="118"/>
    </location>
</feature>
<sequence>MKKRILFFVVFALVVFVLPVSVRAINLGGDLVTGAATKAGYSSQTSETTLAEIIGQVIRVALSFVGIIFTALTVYAGFLWMTARGDESMVDKSKKTLTTAVVGLIITLGSYSITAFILPRILERTTGDGGAQPGIGGPPVSCCEVCIVNGQLNRADACHRVPIFSSNQTSDTQACQFECVTNPGGQTCTFLGEIPRGQCN</sequence>
<keyword evidence="1" id="KW-0472">Membrane</keyword>
<name>A0A2M6P072_9BACT</name>
<reference evidence="3" key="1">
    <citation type="submission" date="2017-09" db="EMBL/GenBank/DDBJ databases">
        <title>Depth-based differentiation of microbial function through sediment-hosted aquifers and enrichment of novel symbionts in the deep terrestrial subsurface.</title>
        <authorList>
            <person name="Probst A.J."/>
            <person name="Ladd B."/>
            <person name="Jarett J.K."/>
            <person name="Geller-Mcgrath D.E."/>
            <person name="Sieber C.M.K."/>
            <person name="Emerson J.B."/>
            <person name="Anantharaman K."/>
            <person name="Thomas B.C."/>
            <person name="Malmstrom R."/>
            <person name="Stieglmeier M."/>
            <person name="Klingl A."/>
            <person name="Woyke T."/>
            <person name="Ryan C.M."/>
            <person name="Banfield J.F."/>
        </authorList>
    </citation>
    <scope>NUCLEOTIDE SEQUENCE [LARGE SCALE GENOMIC DNA]</scope>
</reference>
<accession>A0A2M6P072</accession>
<comment type="caution">
    <text evidence="2">The sequence shown here is derived from an EMBL/GenBank/DDBJ whole genome shotgun (WGS) entry which is preliminary data.</text>
</comment>
<evidence type="ECO:0000313" key="3">
    <source>
        <dbReference type="Proteomes" id="UP000228528"/>
    </source>
</evidence>
<feature type="transmembrane region" description="Helical" evidence="1">
    <location>
        <begin position="53"/>
        <end position="76"/>
    </location>
</feature>